<keyword evidence="1" id="KW-0472">Membrane</keyword>
<proteinExistence type="predicted"/>
<keyword evidence="1" id="KW-1133">Transmembrane helix</keyword>
<protein>
    <submittedName>
        <fullName evidence="2">Uncharacterized protein</fullName>
    </submittedName>
</protein>
<evidence type="ECO:0000313" key="3">
    <source>
        <dbReference type="EMBL" id="PHH01456.1"/>
    </source>
</evidence>
<dbReference type="RefSeq" id="WP_040109064.1">
    <property type="nucleotide sequence ID" value="NZ_CBCRVC010000016.1"/>
</dbReference>
<dbReference type="EMBL" id="SXCS01000003">
    <property type="protein sequence ID" value="NFR61273.1"/>
    <property type="molecule type" value="Genomic_DNA"/>
</dbReference>
<evidence type="ECO:0000256" key="1">
    <source>
        <dbReference type="SAM" id="Phobius"/>
    </source>
</evidence>
<evidence type="ECO:0000313" key="4">
    <source>
        <dbReference type="Proteomes" id="UP000223854"/>
    </source>
</evidence>
<dbReference type="AlphaFoldDB" id="A0A7X5P8C7"/>
<feature type="transmembrane region" description="Helical" evidence="1">
    <location>
        <begin position="63"/>
        <end position="83"/>
    </location>
</feature>
<reference evidence="3 4" key="1">
    <citation type="submission" date="2017-09" db="EMBL/GenBank/DDBJ databases">
        <title>FDA dAtabase for Regulatory Grade micrObial Sequences (FDA-ARGOS): Supporting development and validation of Infectious Disease Dx tests.</title>
        <authorList>
            <person name="Kerrigan L."/>
            <person name="Long C."/>
            <person name="Tallon L.J."/>
            <person name="Sadzewicz L."/>
            <person name="Ott S."/>
            <person name="Zhao X."/>
            <person name="Nagaraj S."/>
            <person name="Vavikolanu K."/>
            <person name="Aluvathingal J."/>
            <person name="Nadendla S."/>
            <person name="Sichtig H."/>
        </authorList>
    </citation>
    <scope>NUCLEOTIDE SEQUENCE [LARGE SCALE GENOMIC DNA]</scope>
    <source>
        <strain evidence="3 4">FDAARGOS_423</strain>
    </source>
</reference>
<comment type="caution">
    <text evidence="2">The sequence shown here is derived from an EMBL/GenBank/DDBJ whole genome shotgun (WGS) entry which is preliminary data.</text>
</comment>
<keyword evidence="1" id="KW-0812">Transmembrane</keyword>
<dbReference type="NCBIfam" id="NF041644">
    <property type="entry name" value="CBO0543_fam"/>
    <property type="match status" value="1"/>
</dbReference>
<reference evidence="2 5" key="2">
    <citation type="submission" date="2019-04" db="EMBL/GenBank/DDBJ databases">
        <title>Genome sequencing of Clostridium botulinum Groups I-IV and Clostridium butyricum.</title>
        <authorList>
            <person name="Brunt J."/>
            <person name="Van Vliet A.H.M."/>
            <person name="Stringer S.C."/>
            <person name="Carter A.T."/>
            <person name="Peck M.W."/>
        </authorList>
    </citation>
    <scope>NUCLEOTIDE SEQUENCE [LARGE SCALE GENOMIC DNA]</scope>
    <source>
        <strain evidence="2 5">IFR 18/108</strain>
    </source>
</reference>
<gene>
    <name evidence="3" type="ORF">CRX47_17100</name>
    <name evidence="2" type="ORF">FDF70_07160</name>
</gene>
<evidence type="ECO:0000313" key="2">
    <source>
        <dbReference type="EMBL" id="NFR61273.1"/>
    </source>
</evidence>
<dbReference type="EMBL" id="PDLH01000007">
    <property type="protein sequence ID" value="PHH01456.1"/>
    <property type="molecule type" value="Genomic_DNA"/>
</dbReference>
<evidence type="ECO:0000313" key="5">
    <source>
        <dbReference type="Proteomes" id="UP000486601"/>
    </source>
</evidence>
<dbReference type="Proteomes" id="UP000486601">
    <property type="component" value="Unassembled WGS sequence"/>
</dbReference>
<feature type="transmembrane region" description="Helical" evidence="1">
    <location>
        <begin position="33"/>
        <end position="51"/>
    </location>
</feature>
<sequence>MLFNIIIAFIIPWISGIVFYSKDRKVLFTIAPFQSVIAYTVNSLGFFYNFWSIYPQQYGKFATIPYDLGIYPILSVYLIHYINKSKINPYILVFIATIFTTSLEWLGILSGKIFYSNGWNIGFTFISYLLPYLINYWFYTQLKKMNVFN</sequence>
<name>A0A7X5P8C7_CLOSG</name>
<organism evidence="2 5">
    <name type="scientific">Clostridium sporogenes</name>
    <dbReference type="NCBI Taxonomy" id="1509"/>
    <lineage>
        <taxon>Bacteria</taxon>
        <taxon>Bacillati</taxon>
        <taxon>Bacillota</taxon>
        <taxon>Clostridia</taxon>
        <taxon>Eubacteriales</taxon>
        <taxon>Clostridiaceae</taxon>
        <taxon>Clostridium</taxon>
    </lineage>
</organism>
<keyword evidence="4" id="KW-1185">Reference proteome</keyword>
<feature type="transmembrane region" description="Helical" evidence="1">
    <location>
        <begin position="90"/>
        <end position="115"/>
    </location>
</feature>
<accession>A0A7X5P8C7</accession>
<feature type="transmembrane region" description="Helical" evidence="1">
    <location>
        <begin position="6"/>
        <end position="21"/>
    </location>
</feature>
<dbReference type="Proteomes" id="UP000223854">
    <property type="component" value="Unassembled WGS sequence"/>
</dbReference>
<feature type="transmembrane region" description="Helical" evidence="1">
    <location>
        <begin position="121"/>
        <end position="139"/>
    </location>
</feature>
<dbReference type="InterPro" id="IPR048147">
    <property type="entry name" value="CBO0543-like"/>
</dbReference>